<keyword evidence="3" id="KW-1185">Reference proteome</keyword>
<accession>A0A9W7I8N7</accession>
<reference evidence="2" key="1">
    <citation type="submission" date="2023-05" db="EMBL/GenBank/DDBJ databases">
        <title>Genome and transcriptome analyses reveal genes involved in the formation of fine ridges on petal epidermal cells in Hibiscus trionum.</title>
        <authorList>
            <person name="Koshimizu S."/>
            <person name="Masuda S."/>
            <person name="Ishii T."/>
            <person name="Shirasu K."/>
            <person name="Hoshino A."/>
            <person name="Arita M."/>
        </authorList>
    </citation>
    <scope>NUCLEOTIDE SEQUENCE</scope>
    <source>
        <strain evidence="2">Hamamatsu line</strain>
    </source>
</reference>
<dbReference type="EMBL" id="BSYR01000024">
    <property type="protein sequence ID" value="GMI92564.1"/>
    <property type="molecule type" value="Genomic_DNA"/>
</dbReference>
<dbReference type="OrthoDB" id="10560337at2759"/>
<feature type="compositionally biased region" description="Low complexity" evidence="1">
    <location>
        <begin position="14"/>
        <end position="24"/>
    </location>
</feature>
<gene>
    <name evidence="2" type="ORF">HRI_002925700</name>
</gene>
<evidence type="ECO:0000313" key="2">
    <source>
        <dbReference type="EMBL" id="GMI92564.1"/>
    </source>
</evidence>
<evidence type="ECO:0000256" key="1">
    <source>
        <dbReference type="SAM" id="MobiDB-lite"/>
    </source>
</evidence>
<dbReference type="Proteomes" id="UP001165190">
    <property type="component" value="Unassembled WGS sequence"/>
</dbReference>
<evidence type="ECO:0000313" key="3">
    <source>
        <dbReference type="Proteomes" id="UP001165190"/>
    </source>
</evidence>
<comment type="caution">
    <text evidence="2">The sequence shown here is derived from an EMBL/GenBank/DDBJ whole genome shotgun (WGS) entry which is preliminary data.</text>
</comment>
<sequence>MPELRTRARRYLASINPNPNSNPIDILPQPDSNTGKNKFTVRFPISKQKDAIVAAAYDSKLSNNDKEHTNTVNGVTPLGRK</sequence>
<protein>
    <submittedName>
        <fullName evidence="2">Uncharacterized protein</fullName>
    </submittedName>
</protein>
<feature type="region of interest" description="Disordered" evidence="1">
    <location>
        <begin position="14"/>
        <end position="35"/>
    </location>
</feature>
<organism evidence="2 3">
    <name type="scientific">Hibiscus trionum</name>
    <name type="common">Flower of an hour</name>
    <dbReference type="NCBI Taxonomy" id="183268"/>
    <lineage>
        <taxon>Eukaryota</taxon>
        <taxon>Viridiplantae</taxon>
        <taxon>Streptophyta</taxon>
        <taxon>Embryophyta</taxon>
        <taxon>Tracheophyta</taxon>
        <taxon>Spermatophyta</taxon>
        <taxon>Magnoliopsida</taxon>
        <taxon>eudicotyledons</taxon>
        <taxon>Gunneridae</taxon>
        <taxon>Pentapetalae</taxon>
        <taxon>rosids</taxon>
        <taxon>malvids</taxon>
        <taxon>Malvales</taxon>
        <taxon>Malvaceae</taxon>
        <taxon>Malvoideae</taxon>
        <taxon>Hibiscus</taxon>
    </lineage>
</organism>
<name>A0A9W7I8N7_HIBTR</name>
<dbReference type="AlphaFoldDB" id="A0A9W7I8N7"/>
<proteinExistence type="predicted"/>